<comment type="similarity">
    <text evidence="2">Belongs to the CTP synthase family.</text>
</comment>
<organism evidence="11 12">
    <name type="scientific">Kouleothrix aurantiaca</name>
    <dbReference type="NCBI Taxonomy" id="186479"/>
    <lineage>
        <taxon>Bacteria</taxon>
        <taxon>Bacillati</taxon>
        <taxon>Chloroflexota</taxon>
        <taxon>Chloroflexia</taxon>
        <taxon>Chloroflexales</taxon>
        <taxon>Roseiflexineae</taxon>
        <taxon>Roseiflexaceae</taxon>
        <taxon>Kouleothrix</taxon>
    </lineage>
</organism>
<dbReference type="GO" id="GO:0042802">
    <property type="term" value="F:identical protein binding"/>
    <property type="evidence" value="ECO:0007669"/>
    <property type="project" value="TreeGrafter"/>
</dbReference>
<reference evidence="11 12" key="1">
    <citation type="submission" date="2015-09" db="EMBL/GenBank/DDBJ databases">
        <title>Draft genome sequence of Kouleothrix aurantiaca JCM 19913.</title>
        <authorList>
            <person name="Hemp J."/>
        </authorList>
    </citation>
    <scope>NUCLEOTIDE SEQUENCE [LARGE SCALE GENOMIC DNA]</scope>
    <source>
        <strain evidence="11 12">COM-B</strain>
    </source>
</reference>
<evidence type="ECO:0000313" key="12">
    <source>
        <dbReference type="Proteomes" id="UP000050509"/>
    </source>
</evidence>
<dbReference type="GO" id="GO:0003883">
    <property type="term" value="F:CTP synthase activity"/>
    <property type="evidence" value="ECO:0007669"/>
    <property type="project" value="UniProtKB-EC"/>
</dbReference>
<dbReference type="GO" id="GO:0044210">
    <property type="term" value="P:'de novo' CTP biosynthetic process"/>
    <property type="evidence" value="ECO:0007669"/>
    <property type="project" value="UniProtKB-UniPathway"/>
</dbReference>
<dbReference type="GO" id="GO:0019856">
    <property type="term" value="P:pyrimidine nucleobase biosynthetic process"/>
    <property type="evidence" value="ECO:0007669"/>
    <property type="project" value="TreeGrafter"/>
</dbReference>
<keyword evidence="12" id="KW-1185">Reference proteome</keyword>
<evidence type="ECO:0000256" key="5">
    <source>
        <dbReference type="ARBA" id="ARBA00022741"/>
    </source>
</evidence>
<comment type="caution">
    <text evidence="11">The sequence shown here is derived from an EMBL/GenBank/DDBJ whole genome shotgun (WGS) entry which is preliminary data.</text>
</comment>
<dbReference type="UniPathway" id="UPA00159">
    <property type="reaction ID" value="UER00277"/>
</dbReference>
<dbReference type="Proteomes" id="UP000050509">
    <property type="component" value="Unassembled WGS sequence"/>
</dbReference>
<proteinExistence type="inferred from homology"/>
<dbReference type="Gene3D" id="3.40.50.880">
    <property type="match status" value="1"/>
</dbReference>
<keyword evidence="8" id="KW-0665">Pyrimidine biosynthesis</keyword>
<dbReference type="InterPro" id="IPR004468">
    <property type="entry name" value="CTP_synthase"/>
</dbReference>
<dbReference type="Pfam" id="PF00117">
    <property type="entry name" value="GATase"/>
    <property type="match status" value="1"/>
</dbReference>
<dbReference type="InterPro" id="IPR029062">
    <property type="entry name" value="Class_I_gatase-like"/>
</dbReference>
<keyword evidence="6" id="KW-0067">ATP-binding</keyword>
<dbReference type="EC" id="6.3.4.2" evidence="3"/>
<evidence type="ECO:0000256" key="7">
    <source>
        <dbReference type="ARBA" id="ARBA00022962"/>
    </source>
</evidence>
<evidence type="ECO:0000256" key="9">
    <source>
        <dbReference type="ARBA" id="ARBA00047781"/>
    </source>
</evidence>
<evidence type="ECO:0000256" key="6">
    <source>
        <dbReference type="ARBA" id="ARBA00022840"/>
    </source>
</evidence>
<evidence type="ECO:0000256" key="8">
    <source>
        <dbReference type="ARBA" id="ARBA00022975"/>
    </source>
</evidence>
<dbReference type="EMBL" id="LJCR01001668">
    <property type="protein sequence ID" value="KPV49934.1"/>
    <property type="molecule type" value="Genomic_DNA"/>
</dbReference>
<sequence length="246" mass="26280">MNPTIRVALIGDHDPAITAHRAIPHALELAAAPAECRAEPVWIATAALAASTAALDEAQAIWCVPGSPYENMDGALAGIRFARERGVPFLGTCGGFQHALIEYARNVLGLAEADHAESNPDATLPLIAPLACSLAETTATIELFAGSRIRAIYGQPSIHEGFNCNFGVNPAYAELLRDGRLHVTAADAAGDVRAVELDDHPFFVATLFQPERAALREHIPPLAVALLRAAREHRHEGDRAARARRD</sequence>
<dbReference type="GO" id="GO:0005829">
    <property type="term" value="C:cytosol"/>
    <property type="evidence" value="ECO:0007669"/>
    <property type="project" value="TreeGrafter"/>
</dbReference>
<dbReference type="PATRIC" id="fig|186479.3.peg.2598"/>
<keyword evidence="5" id="KW-0547">Nucleotide-binding</keyword>
<dbReference type="SUPFAM" id="SSF52317">
    <property type="entry name" value="Class I glutamine amidotransferase-like"/>
    <property type="match status" value="1"/>
</dbReference>
<name>A0A0P9F0V4_9CHLR</name>
<comment type="pathway">
    <text evidence="1">Pyrimidine metabolism; CTP biosynthesis via de novo pathway; CTP from UDP: step 2/2.</text>
</comment>
<dbReference type="GO" id="GO:0005524">
    <property type="term" value="F:ATP binding"/>
    <property type="evidence" value="ECO:0007669"/>
    <property type="project" value="UniProtKB-KW"/>
</dbReference>
<dbReference type="AlphaFoldDB" id="A0A0P9F0V4"/>
<feature type="domain" description="Glutamine amidotransferase" evidence="10">
    <location>
        <begin position="34"/>
        <end position="212"/>
    </location>
</feature>
<accession>A0A0P9F0V4</accession>
<comment type="catalytic activity">
    <reaction evidence="9">
        <text>UTP + L-glutamine + ATP + H2O = CTP + L-glutamate + ADP + phosphate + 2 H(+)</text>
        <dbReference type="Rhea" id="RHEA:26426"/>
        <dbReference type="ChEBI" id="CHEBI:15377"/>
        <dbReference type="ChEBI" id="CHEBI:15378"/>
        <dbReference type="ChEBI" id="CHEBI:29985"/>
        <dbReference type="ChEBI" id="CHEBI:30616"/>
        <dbReference type="ChEBI" id="CHEBI:37563"/>
        <dbReference type="ChEBI" id="CHEBI:43474"/>
        <dbReference type="ChEBI" id="CHEBI:46398"/>
        <dbReference type="ChEBI" id="CHEBI:58359"/>
        <dbReference type="ChEBI" id="CHEBI:456216"/>
        <dbReference type="EC" id="6.3.4.2"/>
    </reaction>
</comment>
<protein>
    <recommendedName>
        <fullName evidence="3">CTP synthase (glutamine hydrolyzing)</fullName>
        <ecNumber evidence="3">6.3.4.2</ecNumber>
    </recommendedName>
</protein>
<evidence type="ECO:0000259" key="10">
    <source>
        <dbReference type="Pfam" id="PF00117"/>
    </source>
</evidence>
<dbReference type="PANTHER" id="PTHR11550:SF0">
    <property type="entry name" value="CTP SYNTHASE-RELATED"/>
    <property type="match status" value="1"/>
</dbReference>
<dbReference type="NCBIfam" id="NF004836">
    <property type="entry name" value="PRK06186.1"/>
    <property type="match status" value="1"/>
</dbReference>
<dbReference type="InterPro" id="IPR017926">
    <property type="entry name" value="GATASE"/>
</dbReference>
<keyword evidence="7" id="KW-0315">Glutamine amidotransferase</keyword>
<gene>
    <name evidence="11" type="ORF">SE17_29830</name>
</gene>
<evidence type="ECO:0000256" key="3">
    <source>
        <dbReference type="ARBA" id="ARBA00012291"/>
    </source>
</evidence>
<dbReference type="PANTHER" id="PTHR11550">
    <property type="entry name" value="CTP SYNTHASE"/>
    <property type="match status" value="1"/>
</dbReference>
<evidence type="ECO:0000313" key="11">
    <source>
        <dbReference type="EMBL" id="KPV49934.1"/>
    </source>
</evidence>
<evidence type="ECO:0000256" key="1">
    <source>
        <dbReference type="ARBA" id="ARBA00005171"/>
    </source>
</evidence>
<evidence type="ECO:0000256" key="2">
    <source>
        <dbReference type="ARBA" id="ARBA00007533"/>
    </source>
</evidence>
<keyword evidence="4" id="KW-0436">Ligase</keyword>
<evidence type="ECO:0000256" key="4">
    <source>
        <dbReference type="ARBA" id="ARBA00022598"/>
    </source>
</evidence>